<evidence type="ECO:0000313" key="1">
    <source>
        <dbReference type="EMBL" id="MCD7472235.1"/>
    </source>
</evidence>
<sequence length="189" mass="21664">MSYAMLIMKLPREALITFREMGLNRVRPNPVTLSSVLPACSDLKSLNLGREIHGYIVRNGIHDNVYVSSALVDIHSQLVDEGLMIFYSMRKEHGVEPDSEHYSCMVDALSRAGRLEQAYNFIQNNAPWPSAGGREHCLVHVEYIRAWKWHELLENSCWRLSQKMLGTMFVSNIYGKLPNYGRRPQKLGN</sequence>
<organism evidence="1 2">
    <name type="scientific">Datura stramonium</name>
    <name type="common">Jimsonweed</name>
    <name type="synonym">Common thornapple</name>
    <dbReference type="NCBI Taxonomy" id="4076"/>
    <lineage>
        <taxon>Eukaryota</taxon>
        <taxon>Viridiplantae</taxon>
        <taxon>Streptophyta</taxon>
        <taxon>Embryophyta</taxon>
        <taxon>Tracheophyta</taxon>
        <taxon>Spermatophyta</taxon>
        <taxon>Magnoliopsida</taxon>
        <taxon>eudicotyledons</taxon>
        <taxon>Gunneridae</taxon>
        <taxon>Pentapetalae</taxon>
        <taxon>asterids</taxon>
        <taxon>lamiids</taxon>
        <taxon>Solanales</taxon>
        <taxon>Solanaceae</taxon>
        <taxon>Solanoideae</taxon>
        <taxon>Datureae</taxon>
        <taxon>Datura</taxon>
    </lineage>
</organism>
<dbReference type="Gene3D" id="1.25.40.10">
    <property type="entry name" value="Tetratricopeptide repeat domain"/>
    <property type="match status" value="1"/>
</dbReference>
<gene>
    <name evidence="1" type="ORF">HAX54_013261</name>
</gene>
<accession>A0ABS8TL18</accession>
<comment type="caution">
    <text evidence="1">The sequence shown here is derived from an EMBL/GenBank/DDBJ whole genome shotgun (WGS) entry which is preliminary data.</text>
</comment>
<reference evidence="1 2" key="1">
    <citation type="journal article" date="2021" name="BMC Genomics">
        <title>Datura genome reveals duplications of psychoactive alkaloid biosynthetic genes and high mutation rate following tissue culture.</title>
        <authorList>
            <person name="Rajewski A."/>
            <person name="Carter-House D."/>
            <person name="Stajich J."/>
            <person name="Litt A."/>
        </authorList>
    </citation>
    <scope>NUCLEOTIDE SEQUENCE [LARGE SCALE GENOMIC DNA]</scope>
    <source>
        <strain evidence="1">AR-01</strain>
    </source>
</reference>
<dbReference type="PANTHER" id="PTHR47926:SF426">
    <property type="entry name" value="TETRATRICOPEPTIDE-LIKE HELICAL DOMAIN SUPERFAMILY, DYW DOMAIN-CONTAINING PROTEIN"/>
    <property type="match status" value="1"/>
</dbReference>
<evidence type="ECO:0008006" key="3">
    <source>
        <dbReference type="Google" id="ProtNLM"/>
    </source>
</evidence>
<dbReference type="EMBL" id="JACEIK010001794">
    <property type="protein sequence ID" value="MCD7472235.1"/>
    <property type="molecule type" value="Genomic_DNA"/>
</dbReference>
<evidence type="ECO:0000313" key="2">
    <source>
        <dbReference type="Proteomes" id="UP000823775"/>
    </source>
</evidence>
<dbReference type="Proteomes" id="UP000823775">
    <property type="component" value="Unassembled WGS sequence"/>
</dbReference>
<protein>
    <recommendedName>
        <fullName evidence="3">Pentatricopeptide repeat-containing protein</fullName>
    </recommendedName>
</protein>
<proteinExistence type="predicted"/>
<name>A0ABS8TL18_DATST</name>
<dbReference type="PANTHER" id="PTHR47926">
    <property type="entry name" value="PENTATRICOPEPTIDE REPEAT-CONTAINING PROTEIN"/>
    <property type="match status" value="1"/>
</dbReference>
<keyword evidence="2" id="KW-1185">Reference proteome</keyword>
<dbReference type="InterPro" id="IPR011990">
    <property type="entry name" value="TPR-like_helical_dom_sf"/>
</dbReference>
<dbReference type="InterPro" id="IPR046960">
    <property type="entry name" value="PPR_At4g14850-like_plant"/>
</dbReference>